<dbReference type="SUPFAM" id="SSF55804">
    <property type="entry name" value="Phoshotransferase/anion transport protein"/>
    <property type="match status" value="1"/>
</dbReference>
<dbReference type="Gene3D" id="1.10.10.10">
    <property type="entry name" value="Winged helix-like DNA-binding domain superfamily/Winged helix DNA-binding domain"/>
    <property type="match status" value="1"/>
</dbReference>
<dbReference type="CDD" id="cd00211">
    <property type="entry name" value="PTS_IIA_fru"/>
    <property type="match status" value="1"/>
</dbReference>
<dbReference type="Proteomes" id="UP000317155">
    <property type="component" value="Unassembled WGS sequence"/>
</dbReference>
<keyword evidence="3" id="KW-1185">Reference proteome</keyword>
<dbReference type="OrthoDB" id="95460at2"/>
<feature type="domain" description="PTS EIIA type-2" evidence="1">
    <location>
        <begin position="75"/>
        <end position="219"/>
    </location>
</feature>
<dbReference type="Gene3D" id="3.40.930.10">
    <property type="entry name" value="Mannitol-specific EII, Chain A"/>
    <property type="match status" value="1"/>
</dbReference>
<dbReference type="InterPro" id="IPR009061">
    <property type="entry name" value="DNA-bd_dom_put_sf"/>
</dbReference>
<comment type="caution">
    <text evidence="2">The sequence shown here is derived from an EMBL/GenBank/DDBJ whole genome shotgun (WGS) entry which is preliminary data.</text>
</comment>
<dbReference type="InterPro" id="IPR016152">
    <property type="entry name" value="PTrfase/Anion_transptr"/>
</dbReference>
<dbReference type="Pfam" id="PF00359">
    <property type="entry name" value="PTS_EIIA_2"/>
    <property type="match status" value="1"/>
</dbReference>
<reference evidence="2 3" key="1">
    <citation type="submission" date="2019-07" db="EMBL/GenBank/DDBJ databases">
        <title>Insights of Desulfuromonas acetexigens electromicrobiology.</title>
        <authorList>
            <person name="Katuri K."/>
            <person name="Sapireddy V."/>
            <person name="Shaw D.R."/>
            <person name="Saikaly P."/>
        </authorList>
    </citation>
    <scope>NUCLEOTIDE SEQUENCE [LARGE SCALE GENOMIC DNA]</scope>
    <source>
        <strain evidence="2 3">2873</strain>
    </source>
</reference>
<protein>
    <submittedName>
        <fullName evidence="2">Helix-turn-helix domain-containing protein</fullName>
    </submittedName>
</protein>
<dbReference type="PANTHER" id="PTHR47738">
    <property type="entry name" value="PTS SYSTEM FRUCTOSE-LIKE EIIA COMPONENT-RELATED"/>
    <property type="match status" value="1"/>
</dbReference>
<name>A0A550J588_9BACT</name>
<dbReference type="EMBL" id="VJVV01000018">
    <property type="protein sequence ID" value="TRO78396.1"/>
    <property type="molecule type" value="Genomic_DNA"/>
</dbReference>
<dbReference type="SUPFAM" id="SSF46955">
    <property type="entry name" value="Putative DNA-binding domain"/>
    <property type="match status" value="1"/>
</dbReference>
<dbReference type="InterPro" id="IPR010093">
    <property type="entry name" value="SinI_DNA-bd"/>
</dbReference>
<dbReference type="GO" id="GO:0003677">
    <property type="term" value="F:DNA binding"/>
    <property type="evidence" value="ECO:0007669"/>
    <property type="project" value="InterPro"/>
</dbReference>
<dbReference type="InterPro" id="IPR002178">
    <property type="entry name" value="PTS_EIIA_type-2_dom"/>
</dbReference>
<evidence type="ECO:0000313" key="3">
    <source>
        <dbReference type="Proteomes" id="UP000317155"/>
    </source>
</evidence>
<gene>
    <name evidence="2" type="ORF">FL622_16270</name>
</gene>
<dbReference type="InterPro" id="IPR051541">
    <property type="entry name" value="PTS_SugarTrans_NitroReg"/>
</dbReference>
<dbReference type="NCBIfam" id="TIGR01764">
    <property type="entry name" value="excise"/>
    <property type="match status" value="1"/>
</dbReference>
<dbReference type="InterPro" id="IPR041657">
    <property type="entry name" value="HTH_17"/>
</dbReference>
<dbReference type="PROSITE" id="PS51094">
    <property type="entry name" value="PTS_EIIA_TYPE_2"/>
    <property type="match status" value="1"/>
</dbReference>
<sequence>MNLSVKDAARLLSVSEKTIYRWIKQDVVPAYRVHEQYRFNRAELLEWATSRRMGVAAELLDEPESDAAPLPLLSEALEAGGIFYRVEGDNRERVLAEVAQHLRLPEEVDRAHLQQVLLARERIASTGIGEGIAIPHPRNPALLHLTRSTVTLCFLEQPVDFEALDGLPVRFLLTVIAPTLRSHLHLLSQLGFALKNSQFKKILTEEGSREEILAALRQAETELEASRP</sequence>
<organism evidence="2 3">
    <name type="scientific">Trichloromonas acetexigens</name>
    <dbReference type="NCBI Taxonomy" id="38815"/>
    <lineage>
        <taxon>Bacteria</taxon>
        <taxon>Pseudomonadati</taxon>
        <taxon>Thermodesulfobacteriota</taxon>
        <taxon>Desulfuromonadia</taxon>
        <taxon>Desulfuromonadales</taxon>
        <taxon>Trichloromonadaceae</taxon>
        <taxon>Trichloromonas</taxon>
    </lineage>
</organism>
<accession>A0A550J588</accession>
<proteinExistence type="predicted"/>
<dbReference type="RefSeq" id="WP_092055114.1">
    <property type="nucleotide sequence ID" value="NZ_FOJJ01000010.1"/>
</dbReference>
<dbReference type="InterPro" id="IPR036388">
    <property type="entry name" value="WH-like_DNA-bd_sf"/>
</dbReference>
<evidence type="ECO:0000313" key="2">
    <source>
        <dbReference type="EMBL" id="TRO78396.1"/>
    </source>
</evidence>
<dbReference type="Pfam" id="PF12728">
    <property type="entry name" value="HTH_17"/>
    <property type="match status" value="1"/>
</dbReference>
<dbReference type="PANTHER" id="PTHR47738:SF1">
    <property type="entry name" value="NITROGEN REGULATORY PROTEIN"/>
    <property type="match status" value="1"/>
</dbReference>
<dbReference type="AlphaFoldDB" id="A0A550J588"/>
<evidence type="ECO:0000259" key="1">
    <source>
        <dbReference type="PROSITE" id="PS51094"/>
    </source>
</evidence>
<dbReference type="GO" id="GO:0030295">
    <property type="term" value="F:protein kinase activator activity"/>
    <property type="evidence" value="ECO:0007669"/>
    <property type="project" value="TreeGrafter"/>
</dbReference>